<accession>A0A075LTJ5</accession>
<dbReference type="GeneID" id="24842381"/>
<keyword evidence="2" id="KW-1185">Reference proteome</keyword>
<dbReference type="HOGENOM" id="CLU_090555_0_0_2"/>
<reference evidence="1 2" key="2">
    <citation type="journal article" date="2015" name="Genome Announc.">
        <title>Complete Genome Sequence of Hyperthermophilic Piezophilic Archaeon Palaeococcus pacificus DY20341T, Isolated from Deep-Sea Hydrothermal Sediments.</title>
        <authorList>
            <person name="Zeng X."/>
            <person name="Jebbar M."/>
            <person name="Shao Z."/>
        </authorList>
    </citation>
    <scope>NUCLEOTIDE SEQUENCE [LARGE SCALE GENOMIC DNA]</scope>
    <source>
        <strain evidence="1 2">DY20341</strain>
    </source>
</reference>
<dbReference type="OrthoDB" id="101883at2157"/>
<dbReference type="KEGG" id="ppac:PAP_06305"/>
<reference evidence="2" key="1">
    <citation type="submission" date="2013-06" db="EMBL/GenBank/DDBJ databases">
        <title>Complete Genome Sequence of Hyperthermophilic Palaeococcus pacificus DY20341T, Isolated from a Deep-Sea Hydrothermal Sediments.</title>
        <authorList>
            <person name="Zeng X."/>
            <person name="Shao Z."/>
        </authorList>
    </citation>
    <scope>NUCLEOTIDE SEQUENCE [LARGE SCALE GENOMIC DNA]</scope>
    <source>
        <strain evidence="2">DY20341</strain>
    </source>
</reference>
<protein>
    <submittedName>
        <fullName evidence="1">Uncharacterized protein</fullName>
    </submittedName>
</protein>
<dbReference type="eggNOG" id="arCOG13109">
    <property type="taxonomic scope" value="Archaea"/>
</dbReference>
<proteinExistence type="predicted"/>
<evidence type="ECO:0000313" key="1">
    <source>
        <dbReference type="EMBL" id="AIF69659.1"/>
    </source>
</evidence>
<dbReference type="AlphaFoldDB" id="A0A075LTJ5"/>
<evidence type="ECO:0000313" key="2">
    <source>
        <dbReference type="Proteomes" id="UP000027981"/>
    </source>
</evidence>
<dbReference type="InterPro" id="IPR036598">
    <property type="entry name" value="GOLD_dom_sf"/>
</dbReference>
<organism evidence="1 2">
    <name type="scientific">Palaeococcus pacificus DY20341</name>
    <dbReference type="NCBI Taxonomy" id="1343739"/>
    <lineage>
        <taxon>Archaea</taxon>
        <taxon>Methanobacteriati</taxon>
        <taxon>Methanobacteriota</taxon>
        <taxon>Thermococci</taxon>
        <taxon>Thermococcales</taxon>
        <taxon>Thermococcaceae</taxon>
        <taxon>Palaeococcus</taxon>
    </lineage>
</organism>
<dbReference type="PROSITE" id="PS51257">
    <property type="entry name" value="PROKAR_LIPOPROTEIN"/>
    <property type="match status" value="1"/>
</dbReference>
<dbReference type="Proteomes" id="UP000027981">
    <property type="component" value="Chromosome"/>
</dbReference>
<dbReference type="SUPFAM" id="SSF101576">
    <property type="entry name" value="Supernatant protein factor (SPF), C-terminal domain"/>
    <property type="match status" value="1"/>
</dbReference>
<gene>
    <name evidence="1" type="ORF">PAP_06305</name>
</gene>
<name>A0A075LTJ5_9EURY</name>
<dbReference type="RefSeq" id="WP_048165195.1">
    <property type="nucleotide sequence ID" value="NZ_CP006019.1"/>
</dbReference>
<dbReference type="EMBL" id="CP006019">
    <property type="protein sequence ID" value="AIF69659.1"/>
    <property type="molecule type" value="Genomic_DNA"/>
</dbReference>
<sequence length="268" mass="30870">MKSTKKTSIFLVMFLLVVFVAGCTQTSEDTAEQINKNAGTTETQTPQIWTLFDKEYTFDSRTYIPFELDSTYKLTITLNIPSGKKLEYLGIIPESELEQWKNDDTASEYLYLKKNVESGTYTTTLNKGNYVFVIGTPTPESTILNEDTVVVKHGDYEAIPIYLTNILYAQNVKLKIDIREDLDINIYLMDEKEYNIWKQGGTPKIYFAEKKATSGYYTLRNYLPADTYYLILDNEYSLLTDKTIDYRIEAEIAKPFTGHIKIIAEEQN</sequence>